<gene>
    <name evidence="11" type="ORF">WQO_01740</name>
</gene>
<dbReference type="InterPro" id="IPR029044">
    <property type="entry name" value="Nucleotide-diphossugar_trans"/>
</dbReference>
<proteinExistence type="inferred from homology"/>
<dbReference type="GO" id="GO:0016757">
    <property type="term" value="F:glycosyltransferase activity"/>
    <property type="evidence" value="ECO:0007669"/>
    <property type="project" value="UniProtKB-KW"/>
</dbReference>
<protein>
    <recommendedName>
        <fullName evidence="9">4,4'-diaponeurosporenoate glycosyltransferase</fullName>
    </recommendedName>
</protein>
<dbReference type="InterPro" id="IPR001173">
    <property type="entry name" value="Glyco_trans_2-like"/>
</dbReference>
<sequence length="262" mass="27709">MNIAAVAVVVPAHNEAERIVACVRSIRAAADQVAPLPVRTVVVADACTDTTAHLAAREGAHTVSINRRNAGAARAAGVLHALALLGSTSDIWLAMTDADSTVPAHWLTRQTAWARRGHDAVLGTIRLAPDLQGACTYARSEHDAAYYRTRPAAEDTTAWEHPHIHGANMGVSATAYRHVGGFAPLTSSEDHDLVARLAQAGHRIARTDDHPVHTAGRLHGRAPAGLAALLRSLHPTARTYALTAPPDPVEEHFPPPHAATEA</sequence>
<evidence type="ECO:0000256" key="1">
    <source>
        <dbReference type="ARBA" id="ARBA00004236"/>
    </source>
</evidence>
<comment type="similarity">
    <text evidence="8">Belongs to the glycosyltransferase 2 family. CrtQ subfamily.</text>
</comment>
<evidence type="ECO:0000256" key="3">
    <source>
        <dbReference type="ARBA" id="ARBA00022676"/>
    </source>
</evidence>
<evidence type="ECO:0000256" key="7">
    <source>
        <dbReference type="ARBA" id="ARBA00037904"/>
    </source>
</evidence>
<feature type="domain" description="Glycosyltransferase 2-like" evidence="10">
    <location>
        <begin position="8"/>
        <end position="179"/>
    </location>
</feature>
<dbReference type="Proteomes" id="UP000064183">
    <property type="component" value="Chromosome"/>
</dbReference>
<organism evidence="11 12">
    <name type="scientific">Streptomyces globisporus C-1027</name>
    <dbReference type="NCBI Taxonomy" id="1172567"/>
    <lineage>
        <taxon>Bacteria</taxon>
        <taxon>Bacillati</taxon>
        <taxon>Actinomycetota</taxon>
        <taxon>Actinomycetes</taxon>
        <taxon>Kitasatosporales</taxon>
        <taxon>Streptomycetaceae</taxon>
        <taxon>Streptomyces</taxon>
    </lineage>
</organism>
<evidence type="ECO:0000313" key="11">
    <source>
        <dbReference type="EMBL" id="ALU92193.1"/>
    </source>
</evidence>
<evidence type="ECO:0000256" key="8">
    <source>
        <dbReference type="ARBA" id="ARBA00038120"/>
    </source>
</evidence>
<evidence type="ECO:0000256" key="9">
    <source>
        <dbReference type="ARBA" id="ARBA00040345"/>
    </source>
</evidence>
<reference evidence="11 12" key="1">
    <citation type="journal article" date="2012" name="J. Bacteriol.">
        <title>Draft genome sequence of Streptomyces globisporus C-1027, which produces an antitumor antibiotic consisting of a nine-membered enediyne with a chromoprotein.</title>
        <authorList>
            <person name="Wang L."/>
            <person name="Wang S."/>
            <person name="He Q."/>
            <person name="Yu T."/>
            <person name="Li Q."/>
            <person name="Hong B."/>
        </authorList>
    </citation>
    <scope>NUCLEOTIDE SEQUENCE [LARGE SCALE GENOMIC DNA]</scope>
    <source>
        <strain evidence="11 12">C-1027</strain>
    </source>
</reference>
<keyword evidence="3" id="KW-0328">Glycosyltransferase</keyword>
<name>A0A0U3KC50_STRGL</name>
<dbReference type="STRING" id="1172567.WQO_01740"/>
<dbReference type="EMBL" id="CP013738">
    <property type="protein sequence ID" value="ALU92193.1"/>
    <property type="molecule type" value="Genomic_DNA"/>
</dbReference>
<dbReference type="GeneID" id="27781010"/>
<dbReference type="Pfam" id="PF00535">
    <property type="entry name" value="Glycos_transf_2"/>
    <property type="match status" value="1"/>
</dbReference>
<evidence type="ECO:0000256" key="6">
    <source>
        <dbReference type="ARBA" id="ARBA00037281"/>
    </source>
</evidence>
<evidence type="ECO:0000259" key="10">
    <source>
        <dbReference type="Pfam" id="PF00535"/>
    </source>
</evidence>
<evidence type="ECO:0000256" key="5">
    <source>
        <dbReference type="ARBA" id="ARBA00023136"/>
    </source>
</evidence>
<keyword evidence="5" id="KW-0472">Membrane</keyword>
<comment type="function">
    <text evidence="6">Catalyzes the glycosylation of 4,4'-diaponeurosporenoate, i.e. the esterification of glucose at the C1'' position with the carboxyl group of 4,4'-diaponeurosporenic acid, to form glycosyl-4,4'-diaponeurosporenoate. This is a step in the biosynthesis of staphyloxanthin, an orange pigment present in most staphylococci strains.</text>
</comment>
<dbReference type="KEGG" id="sgb:WQO_01740"/>
<evidence type="ECO:0000256" key="2">
    <source>
        <dbReference type="ARBA" id="ARBA00022475"/>
    </source>
</evidence>
<evidence type="ECO:0000313" key="12">
    <source>
        <dbReference type="Proteomes" id="UP000064183"/>
    </source>
</evidence>
<comment type="pathway">
    <text evidence="7">Carotenoid biosynthesis; staphyloxanthin biosynthesis; staphyloxanthin from farnesyl diphosphate: step 4/5.</text>
</comment>
<dbReference type="GO" id="GO:0005886">
    <property type="term" value="C:plasma membrane"/>
    <property type="evidence" value="ECO:0007669"/>
    <property type="project" value="UniProtKB-SubCell"/>
</dbReference>
<dbReference type="PANTHER" id="PTHR43646">
    <property type="entry name" value="GLYCOSYLTRANSFERASE"/>
    <property type="match status" value="1"/>
</dbReference>
<dbReference type="SUPFAM" id="SSF53448">
    <property type="entry name" value="Nucleotide-diphospho-sugar transferases"/>
    <property type="match status" value="1"/>
</dbReference>
<evidence type="ECO:0000256" key="4">
    <source>
        <dbReference type="ARBA" id="ARBA00022679"/>
    </source>
</evidence>
<keyword evidence="2" id="KW-1003">Cell membrane</keyword>
<comment type="subcellular location">
    <subcellularLocation>
        <location evidence="1">Cell membrane</location>
    </subcellularLocation>
</comment>
<dbReference type="PANTHER" id="PTHR43646:SF2">
    <property type="entry name" value="GLYCOSYLTRANSFERASE 2-LIKE DOMAIN-CONTAINING PROTEIN"/>
    <property type="match status" value="1"/>
</dbReference>
<dbReference type="Gene3D" id="3.90.550.10">
    <property type="entry name" value="Spore Coat Polysaccharide Biosynthesis Protein SpsA, Chain A"/>
    <property type="match status" value="1"/>
</dbReference>
<keyword evidence="4" id="KW-0808">Transferase</keyword>
<accession>A0A0U3KC50</accession>
<dbReference type="RefSeq" id="WP_010061660.1">
    <property type="nucleotide sequence ID" value="NZ_CP013738.1"/>
</dbReference>
<dbReference type="AlphaFoldDB" id="A0A0U3KC50"/>